<dbReference type="InterPro" id="IPR016292">
    <property type="entry name" value="Epoxide_hydrolase"/>
</dbReference>
<evidence type="ECO:0000313" key="7">
    <source>
        <dbReference type="Proteomes" id="UP000824037"/>
    </source>
</evidence>
<dbReference type="Gene3D" id="3.40.50.1820">
    <property type="entry name" value="alpha/beta hydrolase"/>
    <property type="match status" value="1"/>
</dbReference>
<dbReference type="SUPFAM" id="SSF53474">
    <property type="entry name" value="alpha/beta-Hydrolases"/>
    <property type="match status" value="1"/>
</dbReference>
<reference evidence="6" key="1">
    <citation type="journal article" date="2021" name="PeerJ">
        <title>Extensive microbial diversity within the chicken gut microbiome revealed by metagenomics and culture.</title>
        <authorList>
            <person name="Gilroy R."/>
            <person name="Ravi A."/>
            <person name="Getino M."/>
            <person name="Pursley I."/>
            <person name="Horton D.L."/>
            <person name="Alikhan N.F."/>
            <person name="Baker D."/>
            <person name="Gharbi K."/>
            <person name="Hall N."/>
            <person name="Watson M."/>
            <person name="Adriaenssens E.M."/>
            <person name="Foster-Nyarko E."/>
            <person name="Jarju S."/>
            <person name="Secka A."/>
            <person name="Antonio M."/>
            <person name="Oren A."/>
            <person name="Chaudhuri R.R."/>
            <person name="La Ragione R."/>
            <person name="Hildebrand F."/>
            <person name="Pallen M.J."/>
        </authorList>
    </citation>
    <scope>NUCLEOTIDE SEQUENCE</scope>
    <source>
        <strain evidence="6">ChiGjej4B4-7305</strain>
    </source>
</reference>
<evidence type="ECO:0000259" key="5">
    <source>
        <dbReference type="Pfam" id="PF06441"/>
    </source>
</evidence>
<organism evidence="6 7">
    <name type="scientific">Candidatus Ruania gallistercoris</name>
    <dbReference type="NCBI Taxonomy" id="2838746"/>
    <lineage>
        <taxon>Bacteria</taxon>
        <taxon>Bacillati</taxon>
        <taxon>Actinomycetota</taxon>
        <taxon>Actinomycetes</taxon>
        <taxon>Micrococcales</taxon>
        <taxon>Ruaniaceae</taxon>
        <taxon>Ruania</taxon>
    </lineage>
</organism>
<feature type="active site" description="Nucleophile" evidence="4">
    <location>
        <position position="182"/>
    </location>
</feature>
<evidence type="ECO:0000256" key="2">
    <source>
        <dbReference type="ARBA" id="ARBA00022797"/>
    </source>
</evidence>
<evidence type="ECO:0000256" key="3">
    <source>
        <dbReference type="ARBA" id="ARBA00022801"/>
    </source>
</evidence>
<feature type="active site" description="Proton donor" evidence="4">
    <location>
        <position position="312"/>
    </location>
</feature>
<dbReference type="PIRSF" id="PIRSF001112">
    <property type="entry name" value="Epoxide_hydrolase"/>
    <property type="match status" value="1"/>
</dbReference>
<dbReference type="PANTHER" id="PTHR21661:SF35">
    <property type="entry name" value="EPOXIDE HYDROLASE"/>
    <property type="match status" value="1"/>
</dbReference>
<evidence type="ECO:0000256" key="1">
    <source>
        <dbReference type="ARBA" id="ARBA00010088"/>
    </source>
</evidence>
<dbReference type="PANTHER" id="PTHR21661">
    <property type="entry name" value="EPOXIDE HYDROLASE 1-RELATED"/>
    <property type="match status" value="1"/>
</dbReference>
<keyword evidence="3 6" id="KW-0378">Hydrolase</keyword>
<protein>
    <submittedName>
        <fullName evidence="6">Epoxide hydrolase</fullName>
    </submittedName>
</protein>
<dbReference type="GO" id="GO:0004301">
    <property type="term" value="F:epoxide hydrolase activity"/>
    <property type="evidence" value="ECO:0007669"/>
    <property type="project" value="TreeGrafter"/>
</dbReference>
<dbReference type="EMBL" id="DXBY01000049">
    <property type="protein sequence ID" value="HIZ34614.1"/>
    <property type="molecule type" value="Genomic_DNA"/>
</dbReference>
<dbReference type="InterPro" id="IPR029058">
    <property type="entry name" value="AB_hydrolase_fold"/>
</dbReference>
<evidence type="ECO:0000313" key="6">
    <source>
        <dbReference type="EMBL" id="HIZ34614.1"/>
    </source>
</evidence>
<comment type="caution">
    <text evidence="6">The sequence shown here is derived from an EMBL/GenBank/DDBJ whole genome shotgun (WGS) entry which is preliminary data.</text>
</comment>
<comment type="similarity">
    <text evidence="1">Belongs to the peptidase S33 family.</text>
</comment>
<dbReference type="PRINTS" id="PR00412">
    <property type="entry name" value="EPOXHYDRLASE"/>
</dbReference>
<feature type="active site" description="Proton acceptor" evidence="4">
    <location>
        <position position="361"/>
    </location>
</feature>
<reference evidence="6" key="2">
    <citation type="submission" date="2021-04" db="EMBL/GenBank/DDBJ databases">
        <authorList>
            <person name="Gilroy R."/>
        </authorList>
    </citation>
    <scope>NUCLEOTIDE SEQUENCE</scope>
    <source>
        <strain evidence="6">ChiGjej4B4-7305</strain>
    </source>
</reference>
<name>A0A9D2J3Q9_9MICO</name>
<dbReference type="Pfam" id="PF06441">
    <property type="entry name" value="EHN"/>
    <property type="match status" value="1"/>
</dbReference>
<dbReference type="InterPro" id="IPR000639">
    <property type="entry name" value="Epox_hydrolase-like"/>
</dbReference>
<proteinExistence type="inferred from homology"/>
<evidence type="ECO:0000256" key="4">
    <source>
        <dbReference type="PIRSR" id="PIRSR001112-1"/>
    </source>
</evidence>
<sequence>MTDHSALTPFTIDIPQTQIEDLQARLAAARWPDQLPDVGWSQGAPVPEVRELAEHWRTGYDWRRHEARLNEYPQFVTEIDGQRLHFFHVRSPEPEALPLVLVHGWPGSPVEFEALIGPLTDPRAHGADPADAFHLVIPTLPGFGFSGPTGAAGQASTERSAELIAALMDRLGYPRYGAQGGDAGSFIAPQLGRLHPDRVAGVHVNALITIPPWDIDSAEFSPADQAKLAELQDWSSNSTSGYAAIQSTRPQALAYGLTDSPVGLLGWIADIFHLFTNPAHDRPADALAVDAFLTNLSLMYFTGTVGSSMRLYTDGDQWGAALPSSGVPTACAVFPGDSTIRGIAEQQNNLVRWTEFDRGGHFAALEAPDLLVADLREFFASLS</sequence>
<dbReference type="InterPro" id="IPR010497">
    <property type="entry name" value="Epoxide_hydro_N"/>
</dbReference>
<dbReference type="GO" id="GO:0097176">
    <property type="term" value="P:epoxide metabolic process"/>
    <property type="evidence" value="ECO:0007669"/>
    <property type="project" value="TreeGrafter"/>
</dbReference>
<gene>
    <name evidence="6" type="ORF">H9815_02460</name>
</gene>
<dbReference type="Proteomes" id="UP000824037">
    <property type="component" value="Unassembled WGS sequence"/>
</dbReference>
<feature type="domain" description="Epoxide hydrolase N-terminal" evidence="5">
    <location>
        <begin position="8"/>
        <end position="112"/>
    </location>
</feature>
<accession>A0A9D2J3Q9</accession>
<dbReference type="AlphaFoldDB" id="A0A9D2J3Q9"/>
<keyword evidence="2" id="KW-0058">Aromatic hydrocarbons catabolism</keyword>